<dbReference type="PANTHER" id="PTHR31075:SF2">
    <property type="entry name" value="CENTROSOMAL PROTEIN OF 85 KDA-LIKE"/>
    <property type="match status" value="1"/>
</dbReference>
<dbReference type="PANTHER" id="PTHR31075">
    <property type="entry name" value="CENTROSOMAL PROTEIN OF 85 KDA"/>
    <property type="match status" value="1"/>
</dbReference>
<evidence type="ECO:0000256" key="1">
    <source>
        <dbReference type="SAM" id="MobiDB-lite"/>
    </source>
</evidence>
<accession>A0A4U1ED21</accession>
<feature type="region of interest" description="Disordered" evidence="1">
    <location>
        <begin position="1"/>
        <end position="29"/>
    </location>
</feature>
<proteinExistence type="predicted"/>
<dbReference type="EMBL" id="RWIC01002352">
    <property type="protein sequence ID" value="TKC33763.1"/>
    <property type="molecule type" value="Genomic_DNA"/>
</dbReference>
<evidence type="ECO:0000313" key="2">
    <source>
        <dbReference type="EMBL" id="TKC33763.1"/>
    </source>
</evidence>
<reference evidence="3" key="1">
    <citation type="journal article" date="2019" name="IScience">
        <title>Narwhal Genome Reveals Long-Term Low Genetic Diversity despite Current Large Abundance Size.</title>
        <authorList>
            <person name="Westbury M.V."/>
            <person name="Petersen B."/>
            <person name="Garde E."/>
            <person name="Heide-Jorgensen M.P."/>
            <person name="Lorenzen E.D."/>
        </authorList>
    </citation>
    <scope>NUCLEOTIDE SEQUENCE [LARGE SCALE GENOMIC DNA]</scope>
</reference>
<dbReference type="Proteomes" id="UP000308365">
    <property type="component" value="Unassembled WGS sequence"/>
</dbReference>
<comment type="caution">
    <text evidence="2">The sequence shown here is derived from an EMBL/GenBank/DDBJ whole genome shotgun (WGS) entry which is preliminary data.</text>
</comment>
<sequence>PQYENTSLQTPFSDQSTSHSQQEELEQKLASTEKEVLQLNQFLKQRISQFSEEKKKLEEKLKTRDRYISSLKKKCQKESEQNKEKQRRIETLEKYLADLPTLDDVQSQSLQLQVLEEKNKNLQETLMEMEKRLEEFKKQCQENEAQLICQKKKEKELVTTVQSLQQKVERCLEDGIRLPMLDAKQLQNENDNLRKQNENASKVTMNCSAEETENDHSPETLTKKLSDVCQLRRDIDELRTTISDRYAQDMGDNCVTQ</sequence>
<protein>
    <submittedName>
        <fullName evidence="2">Uncharacterized protein</fullName>
    </submittedName>
</protein>
<evidence type="ECO:0000313" key="3">
    <source>
        <dbReference type="Proteomes" id="UP000308365"/>
    </source>
</evidence>
<dbReference type="AlphaFoldDB" id="A0A4U1ED21"/>
<dbReference type="InterPro" id="IPR040210">
    <property type="entry name" value="Cep85/Cep85L"/>
</dbReference>
<feature type="compositionally biased region" description="Polar residues" evidence="1">
    <location>
        <begin position="1"/>
        <end position="20"/>
    </location>
</feature>
<name>A0A4U1ED21_MONMO</name>
<dbReference type="GO" id="GO:0005813">
    <property type="term" value="C:centrosome"/>
    <property type="evidence" value="ECO:0007669"/>
    <property type="project" value="TreeGrafter"/>
</dbReference>
<gene>
    <name evidence="2" type="ORF">EI555_004811</name>
</gene>
<organism evidence="2 3">
    <name type="scientific">Monodon monoceros</name>
    <name type="common">Narwhal</name>
    <name type="synonym">Ceratodon monodon</name>
    <dbReference type="NCBI Taxonomy" id="40151"/>
    <lineage>
        <taxon>Eukaryota</taxon>
        <taxon>Metazoa</taxon>
        <taxon>Chordata</taxon>
        <taxon>Craniata</taxon>
        <taxon>Vertebrata</taxon>
        <taxon>Euteleostomi</taxon>
        <taxon>Mammalia</taxon>
        <taxon>Eutheria</taxon>
        <taxon>Laurasiatheria</taxon>
        <taxon>Artiodactyla</taxon>
        <taxon>Whippomorpha</taxon>
        <taxon>Cetacea</taxon>
        <taxon>Odontoceti</taxon>
        <taxon>Monodontidae</taxon>
        <taxon>Monodon</taxon>
    </lineage>
</organism>
<feature type="non-terminal residue" evidence="2">
    <location>
        <position position="1"/>
    </location>
</feature>